<keyword evidence="10" id="KW-0832">Ubl conjugation</keyword>
<feature type="compositionally biased region" description="Basic and acidic residues" evidence="15">
    <location>
        <begin position="237"/>
        <end position="253"/>
    </location>
</feature>
<evidence type="ECO:0000256" key="1">
    <source>
        <dbReference type="ARBA" id="ARBA00004123"/>
    </source>
</evidence>
<feature type="region of interest" description="Disordered" evidence="15">
    <location>
        <begin position="103"/>
        <end position="376"/>
    </location>
</feature>
<keyword evidence="14" id="KW-0539">Nucleus</keyword>
<name>A0A9W8A2H2_9FUNG</name>
<protein>
    <recommendedName>
        <fullName evidence="5">RNA polymerase II degradation factor 1</fullName>
    </recommendedName>
</protein>
<comment type="subcellular location">
    <subcellularLocation>
        <location evidence="3">Chromosome</location>
        <location evidence="3">Telomere</location>
    </subcellularLocation>
    <subcellularLocation>
        <location evidence="2">Cytoplasm</location>
    </subcellularLocation>
    <subcellularLocation>
        <location evidence="1">Nucleus</location>
    </subcellularLocation>
</comment>
<evidence type="ECO:0000256" key="10">
    <source>
        <dbReference type="ARBA" id="ARBA00022843"/>
    </source>
</evidence>
<feature type="compositionally biased region" description="Low complexity" evidence="15">
    <location>
        <begin position="775"/>
        <end position="788"/>
    </location>
</feature>
<dbReference type="InterPro" id="IPR041803">
    <property type="entry name" value="DEF1_CUE"/>
</dbReference>
<evidence type="ECO:0000256" key="15">
    <source>
        <dbReference type="SAM" id="MobiDB-lite"/>
    </source>
</evidence>
<evidence type="ECO:0000256" key="6">
    <source>
        <dbReference type="ARBA" id="ARBA00022454"/>
    </source>
</evidence>
<feature type="compositionally biased region" description="Basic and acidic residues" evidence="15">
    <location>
        <begin position="302"/>
        <end position="316"/>
    </location>
</feature>
<evidence type="ECO:0000259" key="16">
    <source>
        <dbReference type="Pfam" id="PF02845"/>
    </source>
</evidence>
<feature type="compositionally biased region" description="Low complexity" evidence="15">
    <location>
        <begin position="179"/>
        <end position="195"/>
    </location>
</feature>
<feature type="compositionally biased region" description="Basic and acidic residues" evidence="15">
    <location>
        <begin position="275"/>
        <end position="293"/>
    </location>
</feature>
<keyword evidence="7" id="KW-0963">Cytoplasm</keyword>
<comment type="caution">
    <text evidence="17">The sequence shown here is derived from an EMBL/GenBank/DDBJ whole genome shotgun (WGS) entry which is preliminary data.</text>
</comment>
<feature type="compositionally biased region" description="Low complexity" evidence="15">
    <location>
        <begin position="621"/>
        <end position="635"/>
    </location>
</feature>
<dbReference type="Pfam" id="PF02845">
    <property type="entry name" value="CUE"/>
    <property type="match status" value="1"/>
</dbReference>
<keyword evidence="8" id="KW-0227">DNA damage</keyword>
<accession>A0A9W8A2H2</accession>
<dbReference type="OrthoDB" id="5396806at2759"/>
<keyword evidence="9" id="KW-0833">Ubl conjugation pathway</keyword>
<keyword evidence="6" id="KW-0158">Chromosome</keyword>
<dbReference type="EMBL" id="JANBPU010000005">
    <property type="protein sequence ID" value="KAJ1921415.1"/>
    <property type="molecule type" value="Genomic_DNA"/>
</dbReference>
<feature type="compositionally biased region" description="Polar residues" evidence="15">
    <location>
        <begin position="113"/>
        <end position="125"/>
    </location>
</feature>
<evidence type="ECO:0000256" key="2">
    <source>
        <dbReference type="ARBA" id="ARBA00004496"/>
    </source>
</evidence>
<dbReference type="AlphaFoldDB" id="A0A9W8A2H2"/>
<feature type="region of interest" description="Disordered" evidence="15">
    <location>
        <begin position="400"/>
        <end position="457"/>
    </location>
</feature>
<feature type="domain" description="CUE" evidence="16">
    <location>
        <begin position="56"/>
        <end position="94"/>
    </location>
</feature>
<keyword evidence="13" id="KW-0234">DNA repair</keyword>
<evidence type="ECO:0000256" key="9">
    <source>
        <dbReference type="ARBA" id="ARBA00022786"/>
    </source>
</evidence>
<feature type="compositionally biased region" description="Low complexity" evidence="15">
    <location>
        <begin position="434"/>
        <end position="456"/>
    </location>
</feature>
<keyword evidence="11" id="KW-0779">Telomere</keyword>
<dbReference type="GO" id="GO:0005737">
    <property type="term" value="C:cytoplasm"/>
    <property type="evidence" value="ECO:0007669"/>
    <property type="project" value="UniProtKB-SubCell"/>
</dbReference>
<dbReference type="GO" id="GO:0006281">
    <property type="term" value="P:DNA repair"/>
    <property type="evidence" value="ECO:0007669"/>
    <property type="project" value="UniProtKB-KW"/>
</dbReference>
<feature type="compositionally biased region" description="Polar residues" evidence="15">
    <location>
        <begin position="642"/>
        <end position="666"/>
    </location>
</feature>
<dbReference type="GO" id="GO:0005634">
    <property type="term" value="C:nucleus"/>
    <property type="evidence" value="ECO:0007669"/>
    <property type="project" value="UniProtKB-SubCell"/>
</dbReference>
<feature type="compositionally biased region" description="Low complexity" evidence="15">
    <location>
        <begin position="26"/>
        <end position="39"/>
    </location>
</feature>
<feature type="region of interest" description="Disordered" evidence="15">
    <location>
        <begin position="618"/>
        <end position="675"/>
    </location>
</feature>
<dbReference type="Proteomes" id="UP001150538">
    <property type="component" value="Unassembled WGS sequence"/>
</dbReference>
<evidence type="ECO:0000313" key="18">
    <source>
        <dbReference type="Proteomes" id="UP001150538"/>
    </source>
</evidence>
<keyword evidence="12" id="KW-0238">DNA-binding</keyword>
<evidence type="ECO:0000256" key="14">
    <source>
        <dbReference type="ARBA" id="ARBA00023242"/>
    </source>
</evidence>
<comment type="similarity">
    <text evidence="4">Belongs to the DEF1 family.</text>
</comment>
<dbReference type="GO" id="GO:0000781">
    <property type="term" value="C:chromosome, telomeric region"/>
    <property type="evidence" value="ECO:0007669"/>
    <property type="project" value="UniProtKB-SubCell"/>
</dbReference>
<feature type="compositionally biased region" description="Polar residues" evidence="15">
    <location>
        <begin position="1"/>
        <end position="19"/>
    </location>
</feature>
<evidence type="ECO:0000313" key="17">
    <source>
        <dbReference type="EMBL" id="KAJ1921415.1"/>
    </source>
</evidence>
<keyword evidence="18" id="KW-1185">Reference proteome</keyword>
<dbReference type="InterPro" id="IPR003892">
    <property type="entry name" value="CUE"/>
</dbReference>
<organism evidence="17 18">
    <name type="scientific">Mycoemilia scoparia</name>
    <dbReference type="NCBI Taxonomy" id="417184"/>
    <lineage>
        <taxon>Eukaryota</taxon>
        <taxon>Fungi</taxon>
        <taxon>Fungi incertae sedis</taxon>
        <taxon>Zoopagomycota</taxon>
        <taxon>Kickxellomycotina</taxon>
        <taxon>Kickxellomycetes</taxon>
        <taxon>Kickxellales</taxon>
        <taxon>Kickxellaceae</taxon>
        <taxon>Mycoemilia</taxon>
    </lineage>
</organism>
<proteinExistence type="inferred from homology"/>
<evidence type="ECO:0000256" key="7">
    <source>
        <dbReference type="ARBA" id="ARBA00022490"/>
    </source>
</evidence>
<feature type="region of interest" description="Disordered" evidence="15">
    <location>
        <begin position="1"/>
        <end position="47"/>
    </location>
</feature>
<evidence type="ECO:0000256" key="13">
    <source>
        <dbReference type="ARBA" id="ARBA00023204"/>
    </source>
</evidence>
<reference evidence="17" key="1">
    <citation type="submission" date="2022-07" db="EMBL/GenBank/DDBJ databases">
        <title>Phylogenomic reconstructions and comparative analyses of Kickxellomycotina fungi.</title>
        <authorList>
            <person name="Reynolds N.K."/>
            <person name="Stajich J.E."/>
            <person name="Barry K."/>
            <person name="Grigoriev I.V."/>
            <person name="Crous P."/>
            <person name="Smith M.E."/>
        </authorList>
    </citation>
    <scope>NUCLEOTIDE SEQUENCE</scope>
    <source>
        <strain evidence="17">NBRC 100468</strain>
    </source>
</reference>
<evidence type="ECO:0000256" key="11">
    <source>
        <dbReference type="ARBA" id="ARBA00022895"/>
    </source>
</evidence>
<feature type="compositionally biased region" description="Polar residues" evidence="15">
    <location>
        <begin position="703"/>
        <end position="713"/>
    </location>
</feature>
<evidence type="ECO:0000256" key="8">
    <source>
        <dbReference type="ARBA" id="ARBA00022763"/>
    </source>
</evidence>
<dbReference type="GO" id="GO:0003677">
    <property type="term" value="F:DNA binding"/>
    <property type="evidence" value="ECO:0007669"/>
    <property type="project" value="UniProtKB-KW"/>
</dbReference>
<evidence type="ECO:0000256" key="12">
    <source>
        <dbReference type="ARBA" id="ARBA00023125"/>
    </source>
</evidence>
<evidence type="ECO:0000256" key="4">
    <source>
        <dbReference type="ARBA" id="ARBA00005491"/>
    </source>
</evidence>
<gene>
    <name evidence="17" type="primary">DEF1</name>
    <name evidence="17" type="ORF">H4219_000732</name>
</gene>
<feature type="region of interest" description="Disordered" evidence="15">
    <location>
        <begin position="703"/>
        <end position="733"/>
    </location>
</feature>
<evidence type="ECO:0000256" key="3">
    <source>
        <dbReference type="ARBA" id="ARBA00004574"/>
    </source>
</evidence>
<sequence length="818" mass="87329">MTDSSQTIPQSARGRNQSFRGPKPPRNNNNNNNNSYNRRNAIDDEPTVKSLKNKYRQQLSTLSEIFPDWKESDLLFALEEASGQLDLVIARITDGYVPQWGEVKTRKEKRQAAKQSSSDHSTGSHVASLPRPASIRGGVRGGAARGGRSAAGRHTSTDRASFAKRNADKDQIKNNGDWSSVAKSKSSAEENASGSDWNTESKPSDKKSSSKTEAPATLTPKEAPKTPVMSWANIAKRGTEQKPKPAPVEKEVAVSEGALAKKQPPVAEQESQPETTKEEAEEPASKDQEKTETQDTAATEENSQKEETSVEKEELKPVSSGKTSSLIADLEPPKSDAEDETVGAKQATPKQDFEAETQKAPQAASTPRRLMQEAPVILPSGGTVLDRAGMRFGSLSLRNNDDEIAQPETQKKTINNQVLNDPAIISDTAPVGGASSRPANNAPPASTNAPSSVPVPQTQLPANLAAANNISAQGPIAAYSAILQQQQQQPAAAAAAAHPNAPLPNDFGASIYNPDIQRASMMAYANAQNKGQQQANTAITAASQNATSAAQSVDASQQAANTSIPATASNPLASHLGTAPYFPYSYSNMGNMHPFNTMYYPYLNPYFPPMGHMPPQFSNTGIQGAQHQQQQQQQQGGIGAHTSKQNIQSANQTNYSDIHGQKNTNPYAAHGAKGGNAQGSIPSYIHDGASSQASQGIAGAQSNIYLPTGQNPRDASHIGGKDNSSQAKGLSGQAGIPANNLYYHHHPQANPAYGIPQTQSHIPPTYGNAYPYNKANSQQQPQQHHHAANNVASQLGSQNDQAYNPQQATYGNHTYWMN</sequence>
<dbReference type="GO" id="GO:0043130">
    <property type="term" value="F:ubiquitin binding"/>
    <property type="evidence" value="ECO:0007669"/>
    <property type="project" value="InterPro"/>
</dbReference>
<dbReference type="CDD" id="cd14368">
    <property type="entry name" value="CUE_DEF1_like"/>
    <property type="match status" value="1"/>
</dbReference>
<evidence type="ECO:0000256" key="5">
    <source>
        <dbReference type="ARBA" id="ARBA00020536"/>
    </source>
</evidence>
<feature type="region of interest" description="Disordered" evidence="15">
    <location>
        <begin position="761"/>
        <end position="788"/>
    </location>
</feature>